<evidence type="ECO:0000256" key="1">
    <source>
        <dbReference type="SAM" id="MobiDB-lite"/>
    </source>
</evidence>
<keyword evidence="5" id="KW-1185">Reference proteome</keyword>
<keyword evidence="3" id="KW-0732">Signal</keyword>
<evidence type="ECO:0000256" key="2">
    <source>
        <dbReference type="SAM" id="Phobius"/>
    </source>
</evidence>
<dbReference type="OrthoDB" id="77810at2759"/>
<keyword evidence="2" id="KW-0472">Membrane</keyword>
<reference evidence="4 5" key="1">
    <citation type="submission" date="2012-04" db="EMBL/GenBank/DDBJ databases">
        <title>The Genome Sequence of Saprolegnia declina VS20.</title>
        <authorList>
            <consortium name="The Broad Institute Genome Sequencing Platform"/>
            <person name="Russ C."/>
            <person name="Nusbaum C."/>
            <person name="Tyler B."/>
            <person name="van West P."/>
            <person name="Dieguez-Uribeondo J."/>
            <person name="de Bruijn I."/>
            <person name="Tripathy S."/>
            <person name="Jiang R."/>
            <person name="Young S.K."/>
            <person name="Zeng Q."/>
            <person name="Gargeya S."/>
            <person name="Fitzgerald M."/>
            <person name="Haas B."/>
            <person name="Abouelleil A."/>
            <person name="Alvarado L."/>
            <person name="Arachchi H.M."/>
            <person name="Berlin A."/>
            <person name="Chapman S.B."/>
            <person name="Goldberg J."/>
            <person name="Griggs A."/>
            <person name="Gujja S."/>
            <person name="Hansen M."/>
            <person name="Howarth C."/>
            <person name="Imamovic A."/>
            <person name="Larimer J."/>
            <person name="McCowen C."/>
            <person name="Montmayeur A."/>
            <person name="Murphy C."/>
            <person name="Neiman D."/>
            <person name="Pearson M."/>
            <person name="Priest M."/>
            <person name="Roberts A."/>
            <person name="Saif S."/>
            <person name="Shea T."/>
            <person name="Sisk P."/>
            <person name="Sykes S."/>
            <person name="Wortman J."/>
            <person name="Nusbaum C."/>
            <person name="Birren B."/>
        </authorList>
    </citation>
    <scope>NUCLEOTIDE SEQUENCE [LARGE SCALE GENOMIC DNA]</scope>
    <source>
        <strain evidence="4 5">VS20</strain>
    </source>
</reference>
<proteinExistence type="predicted"/>
<feature type="region of interest" description="Disordered" evidence="1">
    <location>
        <begin position="214"/>
        <end position="238"/>
    </location>
</feature>
<dbReference type="AlphaFoldDB" id="T0RUX0"/>
<dbReference type="RefSeq" id="XP_008612469.1">
    <property type="nucleotide sequence ID" value="XM_008614247.1"/>
</dbReference>
<dbReference type="InParanoid" id="T0RUX0"/>
<gene>
    <name evidence="4" type="ORF">SDRG_08365</name>
</gene>
<dbReference type="OMA" id="HEEPSGR"/>
<dbReference type="STRING" id="1156394.T0RUX0"/>
<evidence type="ECO:0000256" key="3">
    <source>
        <dbReference type="SAM" id="SignalP"/>
    </source>
</evidence>
<keyword evidence="2" id="KW-0812">Transmembrane</keyword>
<feature type="region of interest" description="Disordered" evidence="1">
    <location>
        <begin position="86"/>
        <end position="125"/>
    </location>
</feature>
<name>T0RUX0_SAPDV</name>
<sequence>MKALVLLVLSLSVASAVDSSICAAPKCILGNQAGNIALGAVALDSSPCFQNNGKDMPACYAYDLAGKCPNFPGVIDCAKVATPAPTTAPPTTTAASTTTINTVTPPPSTKGGDGTGGSTDGGSSSGNKIWPYVVGGGVALVAIAVLVIVMVKKSSRTNEEDDLDPVEYAKPIPTSSSGNFKDGNVNGGGMPNPRPGYNNSFLQPDVEKGYPARANPSFNQGPTARQNPSFLNQPRAQQGYGNAFPQAQVVPPIYSQQPPPMTNNNSLGPHAAPPRRESRDMATMGVDHAPPKEQFYVPQVELHFGEHEEPSGRRESYEF</sequence>
<feature type="signal peptide" evidence="3">
    <location>
        <begin position="1"/>
        <end position="16"/>
    </location>
</feature>
<keyword evidence="2" id="KW-1133">Transmembrane helix</keyword>
<accession>T0RUX0</accession>
<feature type="compositionally biased region" description="Polar residues" evidence="1">
    <location>
        <begin position="216"/>
        <end position="238"/>
    </location>
</feature>
<feature type="region of interest" description="Disordered" evidence="1">
    <location>
        <begin position="251"/>
        <end position="287"/>
    </location>
</feature>
<protein>
    <submittedName>
        <fullName evidence="4">Uncharacterized protein</fullName>
    </submittedName>
</protein>
<evidence type="ECO:0000313" key="4">
    <source>
        <dbReference type="EMBL" id="EQC34157.1"/>
    </source>
</evidence>
<feature type="region of interest" description="Disordered" evidence="1">
    <location>
        <begin position="156"/>
        <end position="193"/>
    </location>
</feature>
<dbReference type="EMBL" id="JH767156">
    <property type="protein sequence ID" value="EQC34157.1"/>
    <property type="molecule type" value="Genomic_DNA"/>
</dbReference>
<feature type="compositionally biased region" description="Gly residues" evidence="1">
    <location>
        <begin position="111"/>
        <end position="124"/>
    </location>
</feature>
<feature type="transmembrane region" description="Helical" evidence="2">
    <location>
        <begin position="129"/>
        <end position="151"/>
    </location>
</feature>
<dbReference type="GeneID" id="19949092"/>
<dbReference type="Proteomes" id="UP000030762">
    <property type="component" value="Unassembled WGS sequence"/>
</dbReference>
<evidence type="ECO:0000313" key="5">
    <source>
        <dbReference type="Proteomes" id="UP000030762"/>
    </source>
</evidence>
<dbReference type="VEuPathDB" id="FungiDB:SDRG_08365"/>
<feature type="compositionally biased region" description="Low complexity" evidence="1">
    <location>
        <begin position="86"/>
        <end position="103"/>
    </location>
</feature>
<feature type="chain" id="PRO_5004571677" evidence="3">
    <location>
        <begin position="17"/>
        <end position="319"/>
    </location>
</feature>
<organism evidence="4 5">
    <name type="scientific">Saprolegnia diclina (strain VS20)</name>
    <dbReference type="NCBI Taxonomy" id="1156394"/>
    <lineage>
        <taxon>Eukaryota</taxon>
        <taxon>Sar</taxon>
        <taxon>Stramenopiles</taxon>
        <taxon>Oomycota</taxon>
        <taxon>Saprolegniomycetes</taxon>
        <taxon>Saprolegniales</taxon>
        <taxon>Saprolegniaceae</taxon>
        <taxon>Saprolegnia</taxon>
    </lineage>
</organism>